<gene>
    <name evidence="8" type="ordered locus">Tcr_0605</name>
</gene>
<dbReference type="STRING" id="317025.Tcr_0605"/>
<dbReference type="InterPro" id="IPR001915">
    <property type="entry name" value="Peptidase_M48"/>
</dbReference>
<dbReference type="HOGENOM" id="CLU_030556_1_1_6"/>
<organism evidence="8">
    <name type="scientific">Hydrogenovibrio crunogenus (strain DSM 25203 / XCL-2)</name>
    <name type="common">Thiomicrospira crunogena</name>
    <dbReference type="NCBI Taxonomy" id="317025"/>
    <lineage>
        <taxon>Bacteria</taxon>
        <taxon>Pseudomonadati</taxon>
        <taxon>Pseudomonadota</taxon>
        <taxon>Gammaproteobacteria</taxon>
        <taxon>Thiotrichales</taxon>
        <taxon>Piscirickettsiaceae</taxon>
        <taxon>Hydrogenovibrio</taxon>
    </lineage>
</organism>
<dbReference type="GO" id="GO:0016020">
    <property type="term" value="C:membrane"/>
    <property type="evidence" value="ECO:0007669"/>
    <property type="project" value="TreeGrafter"/>
</dbReference>
<dbReference type="GO" id="GO:0004222">
    <property type="term" value="F:metalloendopeptidase activity"/>
    <property type="evidence" value="ECO:0007669"/>
    <property type="project" value="InterPro"/>
</dbReference>
<comment type="cofactor">
    <cofactor evidence="1">
        <name>Zn(2+)</name>
        <dbReference type="ChEBI" id="CHEBI:29105"/>
    </cofactor>
</comment>
<evidence type="ECO:0000256" key="1">
    <source>
        <dbReference type="ARBA" id="ARBA00001947"/>
    </source>
</evidence>
<accession>Q31I22</accession>
<dbReference type="GO" id="GO:0051603">
    <property type="term" value="P:proteolysis involved in protein catabolic process"/>
    <property type="evidence" value="ECO:0007669"/>
    <property type="project" value="TreeGrafter"/>
</dbReference>
<dbReference type="SUPFAM" id="SSF48452">
    <property type="entry name" value="TPR-like"/>
    <property type="match status" value="1"/>
</dbReference>
<keyword evidence="2" id="KW-0645">Protease</keyword>
<evidence type="ECO:0000256" key="2">
    <source>
        <dbReference type="ARBA" id="ARBA00022670"/>
    </source>
</evidence>
<keyword evidence="4" id="KW-0378">Hydrolase</keyword>
<evidence type="ECO:0000256" key="4">
    <source>
        <dbReference type="ARBA" id="ARBA00022801"/>
    </source>
</evidence>
<dbReference type="EMBL" id="CP000109">
    <property type="protein sequence ID" value="ABB41201.1"/>
    <property type="molecule type" value="Genomic_DNA"/>
</dbReference>
<name>Q31I22_HYDCU</name>
<proteinExistence type="predicted"/>
<evidence type="ECO:0000256" key="5">
    <source>
        <dbReference type="ARBA" id="ARBA00022833"/>
    </source>
</evidence>
<dbReference type="eggNOG" id="COG4783">
    <property type="taxonomic scope" value="Bacteria"/>
</dbReference>
<evidence type="ECO:0000259" key="7">
    <source>
        <dbReference type="Pfam" id="PF01435"/>
    </source>
</evidence>
<dbReference type="KEGG" id="tcx:Tcr_0605"/>
<dbReference type="Gene3D" id="3.30.2010.10">
    <property type="entry name" value="Metalloproteases ('zincins'), catalytic domain"/>
    <property type="match status" value="1"/>
</dbReference>
<feature type="domain" description="Peptidase M48" evidence="7">
    <location>
        <begin position="87"/>
        <end position="270"/>
    </location>
</feature>
<dbReference type="CDD" id="cd07333">
    <property type="entry name" value="M48C_bepA_like"/>
    <property type="match status" value="1"/>
</dbReference>
<dbReference type="InterPro" id="IPR011990">
    <property type="entry name" value="TPR-like_helical_dom_sf"/>
</dbReference>
<dbReference type="InterPro" id="IPR051156">
    <property type="entry name" value="Mito/Outer_Membr_Metalloprot"/>
</dbReference>
<evidence type="ECO:0000313" key="8">
    <source>
        <dbReference type="EMBL" id="ABB41201.1"/>
    </source>
</evidence>
<keyword evidence="3" id="KW-0479">Metal-binding</keyword>
<dbReference type="Pfam" id="PF01435">
    <property type="entry name" value="Peptidase_M48"/>
    <property type="match status" value="1"/>
</dbReference>
<evidence type="ECO:0000256" key="6">
    <source>
        <dbReference type="ARBA" id="ARBA00023049"/>
    </source>
</evidence>
<sequence>MQYLPSYLTIALLLLMKELPLKMLLRFLLLNFFCLPIAFASNNLPDLGAPDLKDYDSHTETQLGQAFSTALHTHYDLVYDPIILSYIRRIGERITSETGKNRNFSFFIIDNPEINAFAGPNGVIGIHTGLIASAQSEDELASVIAHEVAHVTQRHLSRTFEYQSNVNTASIASLIAAILIGSQDPSAGIATYMGAMGLNIQQQLKNSRIYESEADYFGIKYLNQAGYSPYAMGEFFGRLSKEMQIYEGTPPEILLTHPVTANRLAKANDRAAQLKTESAPLKDNSLTLIQLRLNFVTKTHTQTYDTKTLSPSETCYLKNLKTLSDQGLSHPQYNIKCLEEASQQQPKERLYKLLLAKIKTETGDSSALQDYEYLTAVYPSDFSIVYLQAQSLNKFNRTQEAIQLLTQKTPKFHYQYLLYSELSKLYAEKNQNDYSYYYDALANYNIGNLPKSTFLVNQAEKITKDKKSKLYQKIVQLKNELEKISQKQQRNQPS</sequence>
<dbReference type="AlphaFoldDB" id="Q31I22"/>
<keyword evidence="6" id="KW-0482">Metalloprotease</keyword>
<keyword evidence="5" id="KW-0862">Zinc</keyword>
<dbReference type="PANTHER" id="PTHR22726:SF1">
    <property type="entry name" value="METALLOENDOPEPTIDASE OMA1, MITOCHONDRIAL"/>
    <property type="match status" value="1"/>
</dbReference>
<evidence type="ECO:0000256" key="3">
    <source>
        <dbReference type="ARBA" id="ARBA00022723"/>
    </source>
</evidence>
<dbReference type="GO" id="GO:0046872">
    <property type="term" value="F:metal ion binding"/>
    <property type="evidence" value="ECO:0007669"/>
    <property type="project" value="UniProtKB-KW"/>
</dbReference>
<dbReference type="PANTHER" id="PTHR22726">
    <property type="entry name" value="METALLOENDOPEPTIDASE OMA1"/>
    <property type="match status" value="1"/>
</dbReference>
<reference evidence="8" key="1">
    <citation type="submission" date="2006-07" db="EMBL/GenBank/DDBJ databases">
        <title>Complete sequence of Thiomicrospira crunogena XCL-2.</title>
        <authorList>
            <consortium name="US DOE Joint Genome Institute"/>
            <person name="Copeland A."/>
            <person name="Lucas S."/>
            <person name="Lapidus A."/>
            <person name="Barry K."/>
            <person name="Detter J.C."/>
            <person name="Glavina del Rio T."/>
            <person name="Hammon N."/>
            <person name="Israni S."/>
            <person name="Dalin E."/>
            <person name="Tice H."/>
            <person name="Pitluck S."/>
            <person name="Chain P."/>
            <person name="Malfatti S."/>
            <person name="Shin M."/>
            <person name="Vergez L."/>
            <person name="Schmutz J."/>
            <person name="Larimer F."/>
            <person name="Land M."/>
            <person name="Hauser L."/>
            <person name="Kyrpides N."/>
            <person name="Lykidis A."/>
            <person name="Scott K.M."/>
            <person name="Sievert S."/>
            <person name="Kerfeld C."/>
            <person name="Freyermuth S."/>
            <person name="Dobrinski K."/>
            <person name="Boller A."/>
            <person name="Fitzpatrick K."/>
            <person name="Thoma P."/>
            <person name="Moore J."/>
            <person name="Richardson P."/>
        </authorList>
    </citation>
    <scope>NUCLEOTIDE SEQUENCE</scope>
    <source>
        <strain evidence="8">XCL-2</strain>
    </source>
</reference>
<protein>
    <submittedName>
        <fullName evidence="8">M48 family peptidase</fullName>
    </submittedName>
</protein>